<dbReference type="CDD" id="cd16922">
    <property type="entry name" value="HATPase_EvgS-ArcB-TorS-like"/>
    <property type="match status" value="1"/>
</dbReference>
<accession>A0A4Y8WFZ9</accession>
<dbReference type="CDD" id="cd17546">
    <property type="entry name" value="REC_hyHK_CKI1_RcsC-like"/>
    <property type="match status" value="1"/>
</dbReference>
<dbReference type="CDD" id="cd00082">
    <property type="entry name" value="HisKA"/>
    <property type="match status" value="1"/>
</dbReference>
<dbReference type="GO" id="GO:0005886">
    <property type="term" value="C:plasma membrane"/>
    <property type="evidence" value="ECO:0007669"/>
    <property type="project" value="TreeGrafter"/>
</dbReference>
<organism evidence="13 14">
    <name type="scientific">Vibrio ouci</name>
    <dbReference type="NCBI Taxonomy" id="2499078"/>
    <lineage>
        <taxon>Bacteria</taxon>
        <taxon>Pseudomonadati</taxon>
        <taxon>Pseudomonadota</taxon>
        <taxon>Gammaproteobacteria</taxon>
        <taxon>Vibrionales</taxon>
        <taxon>Vibrionaceae</taxon>
        <taxon>Vibrio</taxon>
    </lineage>
</organism>
<dbReference type="Gene3D" id="1.10.287.130">
    <property type="match status" value="1"/>
</dbReference>
<evidence type="ECO:0000256" key="9">
    <source>
        <dbReference type="SAM" id="Coils"/>
    </source>
</evidence>
<feature type="transmembrane region" description="Helical" evidence="10">
    <location>
        <begin position="15"/>
        <end position="36"/>
    </location>
</feature>
<evidence type="ECO:0000256" key="3">
    <source>
        <dbReference type="ARBA" id="ARBA00022553"/>
    </source>
</evidence>
<keyword evidence="6" id="KW-0378">Hydrolase</keyword>
<keyword evidence="4" id="KW-0808">Transferase</keyword>
<gene>
    <name evidence="13" type="ORF">ELS82_10875</name>
</gene>
<dbReference type="GO" id="GO:0000155">
    <property type="term" value="F:phosphorelay sensor kinase activity"/>
    <property type="evidence" value="ECO:0007669"/>
    <property type="project" value="InterPro"/>
</dbReference>
<evidence type="ECO:0000259" key="11">
    <source>
        <dbReference type="PROSITE" id="PS50109"/>
    </source>
</evidence>
<evidence type="ECO:0000256" key="7">
    <source>
        <dbReference type="ARBA" id="ARBA00023012"/>
    </source>
</evidence>
<dbReference type="PROSITE" id="PS50110">
    <property type="entry name" value="RESPONSE_REGULATORY"/>
    <property type="match status" value="1"/>
</dbReference>
<sequence length="710" mass="80069">MSKGIEGTDGVAGRFFIGVISALCLVLMAMIIYFFYSLSEIRNIPSQPYVTIVNNNLGAKNKLLLLKSAANQFALNPAPQALVRLKVKARVFRSSIMQDLRSKETQRVHKQYGDINSLAEIIGGIEQASTMLQKVTLVDEQVLKSATKNLDAVYKDLNEYLSGFITEVQKHQLEFNRHKENLYDKQYVNLAIILVCSLLMIGVISWMYLNQSKLSRDLKERSIRLEEAKQQAEESAQAKARFLANMSHEMRTPLNAVIGLSQKEYYQESTKQTKEFISMINNSGQHLLKLINSVLDLSKIEQGQVALEKEEFNLSELINSCKSILVEVNKPEVDVFFRSALEQDFKLFADRTKLLQVINNLSYNAVKFTSHGHVDIHCDVTQVDEHSYLVMTITDTGIGMTQEQMAKVFNEFTQADESITRQYGGTGLGLSICQSLVELMNGTIAVDSELEKGTCFTVSIPVDVVEKVELVSDRTRQQKVRVVTLNPYAKQLITSDLKCLNTQDEPATVKVYYQSRTDELATPLINQAEGQSIIYIGDVHGEQPEVSDYIKLNKPYDTFSLLRTMDMLSNDYCEPVLARDNSDLQGLSVLIVEDMKVNQIVAEKMLSVLNVSTTLAYNGQECLDTLESQHFDIILMDIQMPIMDGIEALKRIKQQHLAPKTAIIALTANTFESDVSYYLEQGFDDVIPKPFQLDWMKTMLEKHSVKSLAS</sequence>
<dbReference type="Gene3D" id="3.30.565.10">
    <property type="entry name" value="Histidine kinase-like ATPase, C-terminal domain"/>
    <property type="match status" value="1"/>
</dbReference>
<dbReference type="EC" id="2.7.13.3" evidence="2"/>
<name>A0A4Y8WFZ9_9VIBR</name>
<keyword evidence="9" id="KW-0175">Coiled coil</keyword>
<evidence type="ECO:0000256" key="10">
    <source>
        <dbReference type="SAM" id="Phobius"/>
    </source>
</evidence>
<keyword evidence="5" id="KW-0418">Kinase</keyword>
<keyword evidence="10" id="KW-1133">Transmembrane helix</keyword>
<evidence type="ECO:0000313" key="14">
    <source>
        <dbReference type="Proteomes" id="UP000297753"/>
    </source>
</evidence>
<dbReference type="PANTHER" id="PTHR43047:SF72">
    <property type="entry name" value="OSMOSENSING HISTIDINE PROTEIN KINASE SLN1"/>
    <property type="match status" value="1"/>
</dbReference>
<dbReference type="Proteomes" id="UP000297753">
    <property type="component" value="Unassembled WGS sequence"/>
</dbReference>
<dbReference type="InterPro" id="IPR003661">
    <property type="entry name" value="HisK_dim/P_dom"/>
</dbReference>
<comment type="caution">
    <text evidence="13">The sequence shown here is derived from an EMBL/GenBank/DDBJ whole genome shotgun (WGS) entry which is preliminary data.</text>
</comment>
<dbReference type="GO" id="GO:0016787">
    <property type="term" value="F:hydrolase activity"/>
    <property type="evidence" value="ECO:0007669"/>
    <property type="project" value="UniProtKB-KW"/>
</dbReference>
<evidence type="ECO:0000256" key="6">
    <source>
        <dbReference type="ARBA" id="ARBA00022801"/>
    </source>
</evidence>
<evidence type="ECO:0000259" key="12">
    <source>
        <dbReference type="PROSITE" id="PS50110"/>
    </source>
</evidence>
<feature type="domain" description="Histidine kinase" evidence="11">
    <location>
        <begin position="245"/>
        <end position="464"/>
    </location>
</feature>
<evidence type="ECO:0000256" key="8">
    <source>
        <dbReference type="PROSITE-ProRule" id="PRU00169"/>
    </source>
</evidence>
<comment type="catalytic activity">
    <reaction evidence="1">
        <text>ATP + protein L-histidine = ADP + protein N-phospho-L-histidine.</text>
        <dbReference type="EC" id="2.7.13.3"/>
    </reaction>
</comment>
<dbReference type="InterPro" id="IPR036890">
    <property type="entry name" value="HATPase_C_sf"/>
</dbReference>
<dbReference type="GO" id="GO:0009927">
    <property type="term" value="F:histidine phosphotransfer kinase activity"/>
    <property type="evidence" value="ECO:0007669"/>
    <property type="project" value="TreeGrafter"/>
</dbReference>
<dbReference type="InterPro" id="IPR001789">
    <property type="entry name" value="Sig_transdc_resp-reg_receiver"/>
</dbReference>
<dbReference type="PROSITE" id="PS50109">
    <property type="entry name" value="HIS_KIN"/>
    <property type="match status" value="1"/>
</dbReference>
<dbReference type="SMART" id="SM00387">
    <property type="entry name" value="HATPase_c"/>
    <property type="match status" value="1"/>
</dbReference>
<feature type="domain" description="Response regulatory" evidence="12">
    <location>
        <begin position="588"/>
        <end position="704"/>
    </location>
</feature>
<proteinExistence type="predicted"/>
<dbReference type="OrthoDB" id="9810730at2"/>
<dbReference type="SUPFAM" id="SSF55874">
    <property type="entry name" value="ATPase domain of HSP90 chaperone/DNA topoisomerase II/histidine kinase"/>
    <property type="match status" value="1"/>
</dbReference>
<feature type="coiled-coil region" evidence="9">
    <location>
        <begin position="211"/>
        <end position="245"/>
    </location>
</feature>
<evidence type="ECO:0000256" key="1">
    <source>
        <dbReference type="ARBA" id="ARBA00000085"/>
    </source>
</evidence>
<keyword evidence="7" id="KW-0902">Two-component regulatory system</keyword>
<evidence type="ECO:0000256" key="5">
    <source>
        <dbReference type="ARBA" id="ARBA00022777"/>
    </source>
</evidence>
<dbReference type="Pfam" id="PF00512">
    <property type="entry name" value="HisKA"/>
    <property type="match status" value="1"/>
</dbReference>
<dbReference type="SUPFAM" id="SSF52172">
    <property type="entry name" value="CheY-like"/>
    <property type="match status" value="1"/>
</dbReference>
<keyword evidence="10" id="KW-0812">Transmembrane</keyword>
<dbReference type="RefSeq" id="WP_134835504.1">
    <property type="nucleotide sequence ID" value="NZ_SATR01000014.1"/>
</dbReference>
<evidence type="ECO:0000313" key="13">
    <source>
        <dbReference type="EMBL" id="TFH91593.1"/>
    </source>
</evidence>
<keyword evidence="3 8" id="KW-0597">Phosphoprotein</keyword>
<keyword evidence="14" id="KW-1185">Reference proteome</keyword>
<dbReference type="PANTHER" id="PTHR43047">
    <property type="entry name" value="TWO-COMPONENT HISTIDINE PROTEIN KINASE"/>
    <property type="match status" value="1"/>
</dbReference>
<reference evidence="13 14" key="1">
    <citation type="submission" date="2019-01" db="EMBL/GenBank/DDBJ databases">
        <title>Vibrio BEI176 sp. nov, a marine bacterium isolated from China: eastern marignal seas.</title>
        <authorList>
            <person name="Li B."/>
        </authorList>
    </citation>
    <scope>NUCLEOTIDE SEQUENCE [LARGE SCALE GENOMIC DNA]</scope>
    <source>
        <strain evidence="13 14">BEI176</strain>
    </source>
</reference>
<dbReference type="SMART" id="SM00448">
    <property type="entry name" value="REC"/>
    <property type="match status" value="1"/>
</dbReference>
<dbReference type="Gene3D" id="3.40.50.2300">
    <property type="match status" value="1"/>
</dbReference>
<evidence type="ECO:0000256" key="4">
    <source>
        <dbReference type="ARBA" id="ARBA00022679"/>
    </source>
</evidence>
<dbReference type="FunFam" id="3.30.565.10:FF:000010">
    <property type="entry name" value="Sensor histidine kinase RcsC"/>
    <property type="match status" value="1"/>
</dbReference>
<dbReference type="SUPFAM" id="SSF47384">
    <property type="entry name" value="Homodimeric domain of signal transducing histidine kinase"/>
    <property type="match status" value="1"/>
</dbReference>
<evidence type="ECO:0000256" key="2">
    <source>
        <dbReference type="ARBA" id="ARBA00012438"/>
    </source>
</evidence>
<keyword evidence="10" id="KW-0472">Membrane</keyword>
<dbReference type="InterPro" id="IPR036097">
    <property type="entry name" value="HisK_dim/P_sf"/>
</dbReference>
<dbReference type="EMBL" id="SATR01000014">
    <property type="protein sequence ID" value="TFH91593.1"/>
    <property type="molecule type" value="Genomic_DNA"/>
</dbReference>
<dbReference type="InterPro" id="IPR011006">
    <property type="entry name" value="CheY-like_superfamily"/>
</dbReference>
<dbReference type="PRINTS" id="PR00344">
    <property type="entry name" value="BCTRLSENSOR"/>
</dbReference>
<dbReference type="AlphaFoldDB" id="A0A4Y8WFZ9"/>
<feature type="modified residue" description="4-aspartylphosphate" evidence="8">
    <location>
        <position position="637"/>
    </location>
</feature>
<dbReference type="SMART" id="SM00388">
    <property type="entry name" value="HisKA"/>
    <property type="match status" value="1"/>
</dbReference>
<protein>
    <recommendedName>
        <fullName evidence="2">histidine kinase</fullName>
        <ecNumber evidence="2">2.7.13.3</ecNumber>
    </recommendedName>
</protein>
<feature type="transmembrane region" description="Helical" evidence="10">
    <location>
        <begin position="187"/>
        <end position="209"/>
    </location>
</feature>
<dbReference type="InterPro" id="IPR005467">
    <property type="entry name" value="His_kinase_dom"/>
</dbReference>
<dbReference type="InterPro" id="IPR004358">
    <property type="entry name" value="Sig_transdc_His_kin-like_C"/>
</dbReference>
<dbReference type="InterPro" id="IPR003594">
    <property type="entry name" value="HATPase_dom"/>
</dbReference>
<dbReference type="Pfam" id="PF02518">
    <property type="entry name" value="HATPase_c"/>
    <property type="match status" value="1"/>
</dbReference>
<dbReference type="Pfam" id="PF00072">
    <property type="entry name" value="Response_reg"/>
    <property type="match status" value="1"/>
</dbReference>